<evidence type="ECO:0000313" key="2">
    <source>
        <dbReference type="EMBL" id="SEG25946.1"/>
    </source>
</evidence>
<dbReference type="Proteomes" id="UP000236754">
    <property type="component" value="Unassembled WGS sequence"/>
</dbReference>
<accession>A0A1H5YRL3</accession>
<dbReference type="Pfam" id="PF03995">
    <property type="entry name" value="Inhibitor_I36"/>
    <property type="match status" value="1"/>
</dbReference>
<sequence>MQIRKRAGLLALVMGAALLSAVPAQSASAVTPPPCNGGSVCFWSEDGFSGATWEWSAASGYRDMPPQFHDHVGSFVSGVNACFINWDPVQRRQVLNGDWRATYLEDFGGRIDGVGPGSC</sequence>
<reference evidence="2 3" key="1">
    <citation type="submission" date="2016-10" db="EMBL/GenBank/DDBJ databases">
        <authorList>
            <person name="de Groot N.N."/>
        </authorList>
    </citation>
    <scope>NUCLEOTIDE SEQUENCE [LARGE SCALE GENOMIC DNA]</scope>
    <source>
        <strain evidence="2 3">CGMCC 4.2023</strain>
    </source>
</reference>
<organism evidence="2 3">
    <name type="scientific">Actinacidiphila yanglinensis</name>
    <dbReference type="NCBI Taxonomy" id="310779"/>
    <lineage>
        <taxon>Bacteria</taxon>
        <taxon>Bacillati</taxon>
        <taxon>Actinomycetota</taxon>
        <taxon>Actinomycetes</taxon>
        <taxon>Kitasatosporales</taxon>
        <taxon>Streptomycetaceae</taxon>
        <taxon>Actinacidiphila</taxon>
    </lineage>
</organism>
<evidence type="ECO:0000256" key="1">
    <source>
        <dbReference type="SAM" id="SignalP"/>
    </source>
</evidence>
<dbReference type="AlphaFoldDB" id="A0A1H5YRL3"/>
<keyword evidence="3" id="KW-1185">Reference proteome</keyword>
<dbReference type="OrthoDB" id="3537750at2"/>
<proteinExistence type="predicted"/>
<dbReference type="RefSeq" id="WP_103885393.1">
    <property type="nucleotide sequence ID" value="NZ_FNVU01000004.1"/>
</dbReference>
<keyword evidence="1" id="KW-0732">Signal</keyword>
<feature type="signal peptide" evidence="1">
    <location>
        <begin position="1"/>
        <end position="26"/>
    </location>
</feature>
<evidence type="ECO:0000313" key="3">
    <source>
        <dbReference type="Proteomes" id="UP000236754"/>
    </source>
</evidence>
<feature type="chain" id="PRO_5038442176" evidence="1">
    <location>
        <begin position="27"/>
        <end position="119"/>
    </location>
</feature>
<gene>
    <name evidence="2" type="ORF">SAMN05216223_10482</name>
</gene>
<name>A0A1H5YRL3_9ACTN</name>
<dbReference type="EMBL" id="FNVU01000004">
    <property type="protein sequence ID" value="SEG25946.1"/>
    <property type="molecule type" value="Genomic_DNA"/>
</dbReference>
<protein>
    <submittedName>
        <fullName evidence="2">Peptidase inhibitor family I36</fullName>
    </submittedName>
</protein>